<dbReference type="InterPro" id="IPR016300">
    <property type="entry name" value="ATPase_ArsA/GET3"/>
</dbReference>
<dbReference type="InterPro" id="IPR025723">
    <property type="entry name" value="ArsA/GET3_ATPase-like"/>
</dbReference>
<name>A0ABY8E9P1_9FIRM</name>
<organism evidence="4 5">
    <name type="scientific">Tepidibacter hydrothermalis</name>
    <dbReference type="NCBI Taxonomy" id="3036126"/>
    <lineage>
        <taxon>Bacteria</taxon>
        <taxon>Bacillati</taxon>
        <taxon>Bacillota</taxon>
        <taxon>Clostridia</taxon>
        <taxon>Peptostreptococcales</taxon>
        <taxon>Peptostreptococcaceae</taxon>
        <taxon>Tepidibacter</taxon>
    </lineage>
</organism>
<proteinExistence type="inferred from homology"/>
<dbReference type="PANTHER" id="PTHR10803">
    <property type="entry name" value="ARSENICAL PUMP-DRIVING ATPASE ARSENITE-TRANSLOCATING ATPASE"/>
    <property type="match status" value="1"/>
</dbReference>
<dbReference type="RefSeq" id="WP_277731584.1">
    <property type="nucleotide sequence ID" value="NZ_CP120733.1"/>
</dbReference>
<gene>
    <name evidence="4" type="primary">arsA</name>
    <name evidence="4" type="ORF">P4S50_14845</name>
</gene>
<dbReference type="InterPro" id="IPR003593">
    <property type="entry name" value="AAA+_ATPase"/>
</dbReference>
<dbReference type="Pfam" id="PF02374">
    <property type="entry name" value="ArsA_ATPase"/>
    <property type="match status" value="3"/>
</dbReference>
<evidence type="ECO:0000313" key="4">
    <source>
        <dbReference type="EMBL" id="WFD09653.1"/>
    </source>
</evidence>
<reference evidence="4 5" key="1">
    <citation type="submission" date="2023-03" db="EMBL/GenBank/DDBJ databases">
        <title>Complete genome sequence of Tepidibacter sp. SWIR-1, isolated from a deep-sea hydrothermal vent.</title>
        <authorList>
            <person name="Li X."/>
        </authorList>
    </citation>
    <scope>NUCLEOTIDE SEQUENCE [LARGE SCALE GENOMIC DNA]</scope>
    <source>
        <strain evidence="4 5">SWIR-1</strain>
    </source>
</reference>
<keyword evidence="5" id="KW-1185">Reference proteome</keyword>
<dbReference type="PANTHER" id="PTHR10803:SF3">
    <property type="entry name" value="ATPASE GET3"/>
    <property type="match status" value="1"/>
</dbReference>
<dbReference type="SMART" id="SM00382">
    <property type="entry name" value="AAA"/>
    <property type="match status" value="2"/>
</dbReference>
<dbReference type="PIRSF" id="PIRSF001327">
    <property type="entry name" value="Arsenical_pump-driving_ATPase"/>
    <property type="match status" value="1"/>
</dbReference>
<dbReference type="Proteomes" id="UP001222800">
    <property type="component" value="Chromosome"/>
</dbReference>
<evidence type="ECO:0000259" key="3">
    <source>
        <dbReference type="SMART" id="SM00382"/>
    </source>
</evidence>
<dbReference type="CDD" id="cd02035">
    <property type="entry name" value="ArsA"/>
    <property type="match status" value="2"/>
</dbReference>
<sequence>MTNFNPNRIDLTKYLFFTGKGGVGKTSTACATAITLADQGKKVMLISTDPASNLQDVFNTDLNNKGVHIKEVSNLVVANFDPEEAAKEYKESVVGPYRGKLPDVVIKNMEEQLSGSCTVEIAAFNEFSNFITDKKAKEEFDHIIFDTAPTGHTLRMLQLPSAWSNFISDNKHGASCLGQLAGLESKKEVYRNAVDTLANKNLTTLILVSRPEESPLKEAERASKELSDLKINNQILIINGLLKDCDDDLSTNIFKKQQEALQNISTYLSKLKTFEIPLRAYNVTGIENIRAFLKEDNVKYSNETLNTDDIPKLNDIVENLYNSNKKVIFTMGKGGVGKTTIAATIALGLAKKGKKVHLATTDPAAHLKFVLDESYGITLSHIDEKKELEKYKEEVLSKAKEAVGEEDLAYIEEDLRSPCTQEIAVFRAFAQIVERCENEVVVIDTAPTGHTLLLLDSTQSYHKEIERSQGDIPESVKKLLPRLRNEEETEVIIVTLAEATPVYEAMRLQDDLNRAEINSKWWIINSSLFATDTTNKILKAKASNEIVWINKVNEISKGSFAVIKWNNEEIKGEKLLDLLM</sequence>
<protein>
    <submittedName>
        <fullName evidence="4">Arsenical pump-driving ATPase</fullName>
    </submittedName>
</protein>
<dbReference type="InterPro" id="IPR027541">
    <property type="entry name" value="Ars_ATPase"/>
</dbReference>
<comment type="similarity">
    <text evidence="1">Belongs to the arsA ATPase family.</text>
</comment>
<dbReference type="NCBIfam" id="TIGR00345">
    <property type="entry name" value="GET3_arsA_TRC40"/>
    <property type="match status" value="1"/>
</dbReference>
<dbReference type="Gene3D" id="3.40.50.300">
    <property type="entry name" value="P-loop containing nucleotide triphosphate hydrolases"/>
    <property type="match status" value="2"/>
</dbReference>
<evidence type="ECO:0000313" key="5">
    <source>
        <dbReference type="Proteomes" id="UP001222800"/>
    </source>
</evidence>
<evidence type="ECO:0000256" key="1">
    <source>
        <dbReference type="ARBA" id="ARBA00011040"/>
    </source>
</evidence>
<accession>A0ABY8E9P1</accession>
<keyword evidence="2" id="KW-0175">Coiled coil</keyword>
<evidence type="ECO:0000256" key="2">
    <source>
        <dbReference type="SAM" id="Coils"/>
    </source>
</evidence>
<feature type="domain" description="AAA+ ATPase" evidence="3">
    <location>
        <begin position="11"/>
        <end position="232"/>
    </location>
</feature>
<dbReference type="InterPro" id="IPR027417">
    <property type="entry name" value="P-loop_NTPase"/>
</dbReference>
<dbReference type="NCBIfam" id="TIGR04291">
    <property type="entry name" value="arsen_driv_ArsA"/>
    <property type="match status" value="1"/>
</dbReference>
<feature type="domain" description="AAA+ ATPase" evidence="3">
    <location>
        <begin position="324"/>
        <end position="527"/>
    </location>
</feature>
<feature type="coiled-coil region" evidence="2">
    <location>
        <begin position="180"/>
        <end position="239"/>
    </location>
</feature>
<dbReference type="EMBL" id="CP120733">
    <property type="protein sequence ID" value="WFD09653.1"/>
    <property type="molecule type" value="Genomic_DNA"/>
</dbReference>
<dbReference type="SUPFAM" id="SSF52540">
    <property type="entry name" value="P-loop containing nucleoside triphosphate hydrolases"/>
    <property type="match status" value="2"/>
</dbReference>